<dbReference type="PANTHER" id="PTHR46796">
    <property type="entry name" value="HTH-TYPE TRANSCRIPTIONAL ACTIVATOR RHAS-RELATED"/>
    <property type="match status" value="1"/>
</dbReference>
<proteinExistence type="predicted"/>
<dbReference type="InterPro" id="IPR050204">
    <property type="entry name" value="AraC_XylS_family_regulators"/>
</dbReference>
<dbReference type="SMART" id="SM00342">
    <property type="entry name" value="HTH_ARAC"/>
    <property type="match status" value="1"/>
</dbReference>
<dbReference type="InterPro" id="IPR018060">
    <property type="entry name" value="HTH_AraC"/>
</dbReference>
<feature type="domain" description="HTH araC/xylS-type" evidence="4">
    <location>
        <begin position="167"/>
        <end position="265"/>
    </location>
</feature>
<evidence type="ECO:0000256" key="3">
    <source>
        <dbReference type="ARBA" id="ARBA00023163"/>
    </source>
</evidence>
<protein>
    <submittedName>
        <fullName evidence="5">Helix-turn-helix transcriptional regulator</fullName>
    </submittedName>
</protein>
<dbReference type="Gene3D" id="1.10.10.60">
    <property type="entry name" value="Homeodomain-like"/>
    <property type="match status" value="1"/>
</dbReference>
<organism evidence="5 6">
    <name type="scientific">Rhodohalobacter sulfatireducens</name>
    <dbReference type="NCBI Taxonomy" id="2911366"/>
    <lineage>
        <taxon>Bacteria</taxon>
        <taxon>Pseudomonadati</taxon>
        <taxon>Balneolota</taxon>
        <taxon>Balneolia</taxon>
        <taxon>Balneolales</taxon>
        <taxon>Balneolaceae</taxon>
        <taxon>Rhodohalobacter</taxon>
    </lineage>
</organism>
<dbReference type="PANTHER" id="PTHR46796:SF13">
    <property type="entry name" value="HTH-TYPE TRANSCRIPTIONAL ACTIVATOR RHAS"/>
    <property type="match status" value="1"/>
</dbReference>
<keyword evidence="6" id="KW-1185">Reference proteome</keyword>
<dbReference type="EMBL" id="JAKLWS010000019">
    <property type="protein sequence ID" value="MCG2589682.1"/>
    <property type="molecule type" value="Genomic_DNA"/>
</dbReference>
<sequence>MSKFKNEQPRGILYKESGADHFSLSRFCPCEKLAFFVEHYWIVKWDLRGQEPYDQNILSHPSVHLVFEKENTWFWGVVSGKYTRRLDGKGKVVGVKFRPGAFYPFYQKPVSGFTDAKLEFTDVFDEDIKIIESQILGHKKNQHMIEEAENFLINYLPERDSKIENINNILDIVKDDPSILKVDDLTDRFMISKRTLQRLFKNYVGVSPKWVIQRYRLHEAAEKMASGFTDNWPQIAMDLGYFDQSHFIKDFRKIVGRTPKDYLDNL</sequence>
<dbReference type="Proteomes" id="UP001165366">
    <property type="component" value="Unassembled WGS sequence"/>
</dbReference>
<keyword evidence="3" id="KW-0804">Transcription</keyword>
<evidence type="ECO:0000313" key="5">
    <source>
        <dbReference type="EMBL" id="MCG2589682.1"/>
    </source>
</evidence>
<evidence type="ECO:0000259" key="4">
    <source>
        <dbReference type="PROSITE" id="PS01124"/>
    </source>
</evidence>
<evidence type="ECO:0000256" key="2">
    <source>
        <dbReference type="ARBA" id="ARBA00023125"/>
    </source>
</evidence>
<comment type="caution">
    <text evidence="5">The sequence shown here is derived from an EMBL/GenBank/DDBJ whole genome shotgun (WGS) entry which is preliminary data.</text>
</comment>
<dbReference type="Pfam" id="PF20240">
    <property type="entry name" value="DUF6597"/>
    <property type="match status" value="1"/>
</dbReference>
<keyword evidence="2" id="KW-0238">DNA-binding</keyword>
<dbReference type="PROSITE" id="PS01124">
    <property type="entry name" value="HTH_ARAC_FAMILY_2"/>
    <property type="match status" value="1"/>
</dbReference>
<reference evidence="5" key="1">
    <citation type="submission" date="2022-01" db="EMBL/GenBank/DDBJ databases">
        <authorList>
            <person name="Wang Y."/>
        </authorList>
    </citation>
    <scope>NUCLEOTIDE SEQUENCE</scope>
    <source>
        <strain evidence="5">WB101</strain>
    </source>
</reference>
<dbReference type="Pfam" id="PF12833">
    <property type="entry name" value="HTH_18"/>
    <property type="match status" value="1"/>
</dbReference>
<reference evidence="5" key="2">
    <citation type="submission" date="2024-05" db="EMBL/GenBank/DDBJ databases">
        <title>Rhodohalobacter halophilus gen. nov., sp. nov., a moderately halophilic member of the family Balneolaceae.</title>
        <authorList>
            <person name="Xia J."/>
        </authorList>
    </citation>
    <scope>NUCLEOTIDE SEQUENCE</scope>
    <source>
        <strain evidence="5">WB101</strain>
    </source>
</reference>
<accession>A0ABS9KFP6</accession>
<dbReference type="InterPro" id="IPR009057">
    <property type="entry name" value="Homeodomain-like_sf"/>
</dbReference>
<gene>
    <name evidence="5" type="ORF">L6773_13970</name>
</gene>
<evidence type="ECO:0000256" key="1">
    <source>
        <dbReference type="ARBA" id="ARBA00023015"/>
    </source>
</evidence>
<keyword evidence="1" id="KW-0805">Transcription regulation</keyword>
<dbReference type="InterPro" id="IPR046532">
    <property type="entry name" value="DUF6597"/>
</dbReference>
<dbReference type="SUPFAM" id="SSF46689">
    <property type="entry name" value="Homeodomain-like"/>
    <property type="match status" value="1"/>
</dbReference>
<evidence type="ECO:0000313" key="6">
    <source>
        <dbReference type="Proteomes" id="UP001165366"/>
    </source>
</evidence>
<name>A0ABS9KFP6_9BACT</name>
<dbReference type="RefSeq" id="WP_237855042.1">
    <property type="nucleotide sequence ID" value="NZ_JAKLWS010000019.1"/>
</dbReference>